<dbReference type="Proteomes" id="UP001140234">
    <property type="component" value="Unassembled WGS sequence"/>
</dbReference>
<proteinExistence type="predicted"/>
<reference evidence="1" key="1">
    <citation type="submission" date="2022-07" db="EMBL/GenBank/DDBJ databases">
        <title>Phylogenomic reconstructions and comparative analyses of Kickxellomycotina fungi.</title>
        <authorList>
            <person name="Reynolds N.K."/>
            <person name="Stajich J.E."/>
            <person name="Barry K."/>
            <person name="Grigoriev I.V."/>
            <person name="Crous P."/>
            <person name="Smith M.E."/>
        </authorList>
    </citation>
    <scope>NUCLEOTIDE SEQUENCE</scope>
    <source>
        <strain evidence="1">CBS 109366</strain>
    </source>
</reference>
<evidence type="ECO:0000313" key="2">
    <source>
        <dbReference type="Proteomes" id="UP001140234"/>
    </source>
</evidence>
<gene>
    <name evidence="1" type="ORF">IWQ57_005463</name>
</gene>
<name>A0ACC1JMQ0_9FUNG</name>
<organism evidence="1 2">
    <name type="scientific">Coemansia nantahalensis</name>
    <dbReference type="NCBI Taxonomy" id="2789366"/>
    <lineage>
        <taxon>Eukaryota</taxon>
        <taxon>Fungi</taxon>
        <taxon>Fungi incertae sedis</taxon>
        <taxon>Zoopagomycota</taxon>
        <taxon>Kickxellomycotina</taxon>
        <taxon>Kickxellomycetes</taxon>
        <taxon>Kickxellales</taxon>
        <taxon>Kickxellaceae</taxon>
        <taxon>Coemansia</taxon>
    </lineage>
</organism>
<feature type="non-terminal residue" evidence="1">
    <location>
        <position position="1"/>
    </location>
</feature>
<protein>
    <submittedName>
        <fullName evidence="1">Uncharacterized protein</fullName>
    </submittedName>
</protein>
<feature type="non-terminal residue" evidence="1">
    <location>
        <position position="301"/>
    </location>
</feature>
<comment type="caution">
    <text evidence="1">The sequence shown here is derived from an EMBL/GenBank/DDBJ whole genome shotgun (WGS) entry which is preliminary data.</text>
</comment>
<dbReference type="EMBL" id="JANBUJ010002641">
    <property type="protein sequence ID" value="KAJ2763735.1"/>
    <property type="molecule type" value="Genomic_DNA"/>
</dbReference>
<sequence>PEPDPQHQRSRVHGLCVQPHGLKGRPLPGERGQGHQRRRRPLGRGVCRQAEAPAQDHAPRQGRRCGRQVHRDAAPASRGRRHCHRRRQLTLPRHAAPLRGADGKEHPLCRLRRVGRRGGRALRAQPDARRQPAGVAAPQAHLPGDCRQGPRRRALLRLGRRRRRRPLCQNGPQRHRVWRHAADLGGLPDHARRRRLHQRPAGRHLCRVEQGRARLVPHRDHNRHPALQGRRRPAAARKDPRRRRPKGHRQVDRHFGPRLRHARHPHWRGRLCALPVVHQGRARARVADPERAPRRLVHRRQ</sequence>
<keyword evidence="2" id="KW-1185">Reference proteome</keyword>
<accession>A0ACC1JMQ0</accession>
<evidence type="ECO:0000313" key="1">
    <source>
        <dbReference type="EMBL" id="KAJ2763735.1"/>
    </source>
</evidence>